<keyword evidence="2" id="KW-0472">Membrane</keyword>
<dbReference type="AlphaFoldDB" id="Q8XSB9"/>
<dbReference type="STRING" id="267608.RSp0559"/>
<dbReference type="EnsemblBacteria" id="CAD17710">
    <property type="protein sequence ID" value="CAD17710"/>
    <property type="gene ID" value="RSp0559"/>
</dbReference>
<dbReference type="PROSITE" id="PS51233">
    <property type="entry name" value="VWFD"/>
    <property type="match status" value="1"/>
</dbReference>
<proteinExistence type="predicted"/>
<reference evidence="2 3" key="1">
    <citation type="journal article" date="2002" name="Nature">
        <title>Genome sequence of the plant pathogen Ralstonia solanacearum.</title>
        <authorList>
            <person name="Salanoubat M."/>
            <person name="Genin S."/>
            <person name="Artiguenave F."/>
            <person name="Gouzy J."/>
            <person name="Mangenot S."/>
            <person name="Arlat M."/>
            <person name="Billault A."/>
            <person name="Brottier P."/>
            <person name="Camus J.C."/>
            <person name="Cattolico L."/>
            <person name="Chandler M."/>
            <person name="Choisne N."/>
            <person name="Claudel-Renard C."/>
            <person name="Cunnac S."/>
            <person name="Demange N."/>
            <person name="Gaspin C."/>
            <person name="Lavie M."/>
            <person name="Moisan A."/>
            <person name="Robert C."/>
            <person name="Saurin W."/>
            <person name="Schiex T."/>
            <person name="Siguier P."/>
            <person name="Thebault P."/>
            <person name="Whalen M."/>
            <person name="Wincker P."/>
            <person name="Levy M."/>
            <person name="Weissenbach J."/>
            <person name="Boucher C.A."/>
        </authorList>
    </citation>
    <scope>NUCLEOTIDE SEQUENCE [LARGE SCALE GENOMIC DNA]</scope>
    <source>
        <strain evidence="3">ATCC BAA-1114 / GMI1000</strain>
    </source>
</reference>
<organism evidence="2 3">
    <name type="scientific">Ralstonia nicotianae (strain ATCC BAA-1114 / GMI1000)</name>
    <name type="common">Ralstonia solanacearum</name>
    <dbReference type="NCBI Taxonomy" id="267608"/>
    <lineage>
        <taxon>Bacteria</taxon>
        <taxon>Pseudomonadati</taxon>
        <taxon>Pseudomonadota</taxon>
        <taxon>Betaproteobacteria</taxon>
        <taxon>Burkholderiales</taxon>
        <taxon>Burkholderiaceae</taxon>
        <taxon>Ralstonia</taxon>
        <taxon>Ralstonia solanacearum species complex</taxon>
    </lineage>
</organism>
<dbReference type="PATRIC" id="fig|267608.8.peg.4034"/>
<gene>
    <name evidence="2" type="ordered locus">RSp0559</name>
</gene>
<dbReference type="EMBL" id="AL646053">
    <property type="protein sequence ID" value="CAD17710.1"/>
    <property type="molecule type" value="Genomic_DNA"/>
</dbReference>
<dbReference type="eggNOG" id="COG1520">
    <property type="taxonomic scope" value="Bacteria"/>
</dbReference>
<keyword evidence="2" id="KW-0812">Transmembrane</keyword>
<feature type="domain" description="VWFD" evidence="1">
    <location>
        <begin position="391"/>
        <end position="579"/>
    </location>
</feature>
<dbReference type="InterPro" id="IPR001846">
    <property type="entry name" value="VWF_type-D"/>
</dbReference>
<dbReference type="HOGENOM" id="CLU_426864_0_0_4"/>
<evidence type="ECO:0000313" key="3">
    <source>
        <dbReference type="Proteomes" id="UP000001436"/>
    </source>
</evidence>
<protein>
    <submittedName>
        <fullName evidence="2">Transmembrane protein</fullName>
    </submittedName>
</protein>
<geneLocation type="plasmid" evidence="3">
    <name>megaplasmid Rsp</name>
</geneLocation>
<dbReference type="Proteomes" id="UP000001436">
    <property type="component" value="Plasmid pGMI1000MP"/>
</dbReference>
<accession>Q8XSB9</accession>
<dbReference type="Pfam" id="PF00094">
    <property type="entry name" value="VWD"/>
    <property type="match status" value="1"/>
</dbReference>
<dbReference type="KEGG" id="rso:RSp0559"/>
<evidence type="ECO:0000259" key="1">
    <source>
        <dbReference type="PROSITE" id="PS51233"/>
    </source>
</evidence>
<name>Q8XSB9_RALN1</name>
<sequence length="652" mass="67828">MSRNGIGETTVKYLSMFRQPCSVMLIGVIVSATLISTPVMAQNQPQVPKPVEQEKASAPDHALAVEREKWRKGMLLRPRPVKGCFTATYPDTEWREIPCLPPRPTKPYPPRSTGTTNLETVGGAGPDFTGSVTGHISQAEGSFDSAAGITTTGAYSLQLNTAPFDTSACGGSPNNTHVLATGCRGWEQFVYDSSGTASIQYWLLDYGPVGTSCPAPVHANCAANAVYTDGWCPFNISLFAGDANPIQCAINSSLVGAPAQALTGVGNLKVSGSAGGANDSMVVSVSGTPTLVTGANHFPDLGSQWNEAEFNVFGPGSNATVTFNSGTNIVVRTEVISGTTAGPGCHMRSWTGESNNLSLGTSPVASPAPLPAPALVFSESNPAPSGTPSCADADSLGDTHLRTFGGLLYDFQATGDFVLAETDRDFQVQTRQVSGAPSWPNATVNRAVAVRAGKDQVAMCLPGRVMVNGRPATIPDGGHLALAGGGAVFRKANAFTVLAPSGDSARAEMNGAYINVSVGLGNWPSKVRGLVANASGKVNEVVARDGVVLSSPFAFESLYGHYAESWRAAREESMLGACGENILHGVPKKSFSATDLPPKLATRNRLICTRAGVKEGPLLDACVIDVAWLGAKAATTFAGKPAPVAVGDERRR</sequence>
<keyword evidence="3" id="KW-1185">Reference proteome</keyword>
<evidence type="ECO:0000313" key="2">
    <source>
        <dbReference type="EMBL" id="CAD17710.1"/>
    </source>
</evidence>